<dbReference type="EMBL" id="AP026866">
    <property type="protein sequence ID" value="BDS07424.1"/>
    <property type="molecule type" value="Genomic_DNA"/>
</dbReference>
<gene>
    <name evidence="1" type="ORF">NT6N_24640</name>
</gene>
<dbReference type="AlphaFoldDB" id="A0AAT9FN88"/>
<organism evidence="1">
    <name type="scientific">Oceaniferula spumae</name>
    <dbReference type="NCBI Taxonomy" id="2979115"/>
    <lineage>
        <taxon>Bacteria</taxon>
        <taxon>Pseudomonadati</taxon>
        <taxon>Verrucomicrobiota</taxon>
        <taxon>Verrucomicrobiia</taxon>
        <taxon>Verrucomicrobiales</taxon>
        <taxon>Verrucomicrobiaceae</taxon>
        <taxon>Oceaniferula</taxon>
    </lineage>
</organism>
<name>A0AAT9FN88_9BACT</name>
<dbReference type="KEGG" id="osu:NT6N_24640"/>
<evidence type="ECO:0008006" key="2">
    <source>
        <dbReference type="Google" id="ProtNLM"/>
    </source>
</evidence>
<protein>
    <recommendedName>
        <fullName evidence="2">Lipoprotein</fullName>
    </recommendedName>
</protein>
<proteinExistence type="predicted"/>
<sequence>MFVVALAVLGCRNDSPDISTEHPIQDEYIHCHVDGGWGIDADIWIYRDDSFRVEYSGKSTETWDGRNQGLYQSLINTFDHERYWEVTTDTLDAEVKASAKYSRNMMVIDASHDYLKVVSPSKTLNVDFYAARTLADYYGDTPKLKIFGEVIWAIHEGTKK</sequence>
<reference evidence="1" key="1">
    <citation type="submission" date="2024-07" db="EMBL/GenBank/DDBJ databases">
        <title>Complete genome sequence of Verrucomicrobiaceae bacterium NT6N.</title>
        <authorList>
            <person name="Huang C."/>
            <person name="Takami H."/>
            <person name="Hamasaki K."/>
        </authorList>
    </citation>
    <scope>NUCLEOTIDE SEQUENCE</scope>
    <source>
        <strain evidence="1">NT6N</strain>
    </source>
</reference>
<accession>A0AAT9FN88</accession>
<evidence type="ECO:0000313" key="1">
    <source>
        <dbReference type="EMBL" id="BDS07424.1"/>
    </source>
</evidence>